<feature type="domain" description="SusD-like N-terminal" evidence="7">
    <location>
        <begin position="42"/>
        <end position="230"/>
    </location>
</feature>
<evidence type="ECO:0000256" key="1">
    <source>
        <dbReference type="ARBA" id="ARBA00004442"/>
    </source>
</evidence>
<dbReference type="GO" id="GO:0009279">
    <property type="term" value="C:cell outer membrane"/>
    <property type="evidence" value="ECO:0007669"/>
    <property type="project" value="UniProtKB-SubCell"/>
</dbReference>
<keyword evidence="4" id="KW-0472">Membrane</keyword>
<reference evidence="8 9" key="1">
    <citation type="submission" date="2019-02" db="EMBL/GenBank/DDBJ databases">
        <title>Pedobacter sp. RP-3-8 sp. nov., isolated from Arctic soil.</title>
        <authorList>
            <person name="Dahal R.H."/>
        </authorList>
    </citation>
    <scope>NUCLEOTIDE SEQUENCE [LARGE SCALE GENOMIC DNA]</scope>
    <source>
        <strain evidence="8 9">RP-3-8</strain>
    </source>
</reference>
<evidence type="ECO:0000259" key="7">
    <source>
        <dbReference type="Pfam" id="PF14322"/>
    </source>
</evidence>
<dbReference type="InterPro" id="IPR012944">
    <property type="entry name" value="SusD_RagB_dom"/>
</dbReference>
<comment type="similarity">
    <text evidence="2">Belongs to the SusD family.</text>
</comment>
<keyword evidence="5" id="KW-0998">Cell outer membrane</keyword>
<dbReference type="InterPro" id="IPR011990">
    <property type="entry name" value="TPR-like_helical_dom_sf"/>
</dbReference>
<evidence type="ECO:0000256" key="2">
    <source>
        <dbReference type="ARBA" id="ARBA00006275"/>
    </source>
</evidence>
<dbReference type="EMBL" id="SJSM01000002">
    <property type="protein sequence ID" value="TCC98527.1"/>
    <property type="molecule type" value="Genomic_DNA"/>
</dbReference>
<dbReference type="Gene3D" id="1.25.40.390">
    <property type="match status" value="1"/>
</dbReference>
<dbReference type="AlphaFoldDB" id="A0A4R0NFK9"/>
<evidence type="ECO:0000313" key="8">
    <source>
        <dbReference type="EMBL" id="TCC98527.1"/>
    </source>
</evidence>
<dbReference type="Proteomes" id="UP000291117">
    <property type="component" value="Unassembled WGS sequence"/>
</dbReference>
<dbReference type="SUPFAM" id="SSF48452">
    <property type="entry name" value="TPR-like"/>
    <property type="match status" value="1"/>
</dbReference>
<evidence type="ECO:0000256" key="4">
    <source>
        <dbReference type="ARBA" id="ARBA00023136"/>
    </source>
</evidence>
<dbReference type="PROSITE" id="PS51257">
    <property type="entry name" value="PROKAR_LIPOPROTEIN"/>
    <property type="match status" value="1"/>
</dbReference>
<sequence length="570" mass="63510">MNNFKKGILIFIGAVSIVSCKVTDPDDLTFVDDKNIYNNITQIRNILSNVYSGLPDGFADIGTSWLAAACDEAEEVNNVETIQNFNTGNITPYSNPDDIWNKSYASIRNAKIFIQSTDTITWKIWQYSNPTEYNLRVGLTKQYKAEAKFLTAFFYFELIKRYGGVPIVDEVIDKNTDWISRFPRKSFSDCVDFIVANCDAAAADLPATYDVGNYGRATKGAAMALKARTLLYAASDLYNQPSNGDALLGYVGGDRIARWIKAAEANRAVITLIPAYAFQPKYETLSVLAATKSTEVIFERRYAASNTFEKQNTAVGFPFGLTGTCPSGNLVDAYEHLDDGDFDWNKPSHAANPYNRRDTRLSKIVAFNGAPFGKVPAPVEVFSGGINGKPRDRASKTGYYLRKYINETLDLQIGETAPKQWMYIRLSEIYLNYAEAMNEAYGPEGMGPGTLTVSARTALNSVRTRAAVALKAIPAGSDQQAMKALIRRERRVELAFEGHRFWDVRRWMIADQAIGGALRGVNVVKNTNGTFSYTPTVVENRTWNNKLYYYPIPQSEITKSNGVIVQNKGW</sequence>
<keyword evidence="3" id="KW-0732">Signal</keyword>
<feature type="domain" description="RagB/SusD" evidence="6">
    <location>
        <begin position="294"/>
        <end position="570"/>
    </location>
</feature>
<accession>A0A4R0NFK9</accession>
<keyword evidence="9" id="KW-1185">Reference proteome</keyword>
<evidence type="ECO:0000259" key="6">
    <source>
        <dbReference type="Pfam" id="PF07980"/>
    </source>
</evidence>
<proteinExistence type="inferred from homology"/>
<dbReference type="OrthoDB" id="691231at2"/>
<dbReference type="RefSeq" id="WP_131607510.1">
    <property type="nucleotide sequence ID" value="NZ_SJSM01000002.1"/>
</dbReference>
<evidence type="ECO:0000256" key="5">
    <source>
        <dbReference type="ARBA" id="ARBA00023237"/>
    </source>
</evidence>
<dbReference type="InterPro" id="IPR033985">
    <property type="entry name" value="SusD-like_N"/>
</dbReference>
<comment type="subcellular location">
    <subcellularLocation>
        <location evidence="1">Cell outer membrane</location>
    </subcellularLocation>
</comment>
<dbReference type="Pfam" id="PF14322">
    <property type="entry name" value="SusD-like_3"/>
    <property type="match status" value="1"/>
</dbReference>
<protein>
    <submittedName>
        <fullName evidence="8">RagB/SusD family nutrient uptake outer membrane protein</fullName>
    </submittedName>
</protein>
<evidence type="ECO:0000313" key="9">
    <source>
        <dbReference type="Proteomes" id="UP000291117"/>
    </source>
</evidence>
<name>A0A4R0NFK9_9SPHI</name>
<organism evidence="8 9">
    <name type="scientific">Pedobacter hiemivivus</name>
    <dbReference type="NCBI Taxonomy" id="2530454"/>
    <lineage>
        <taxon>Bacteria</taxon>
        <taxon>Pseudomonadati</taxon>
        <taxon>Bacteroidota</taxon>
        <taxon>Sphingobacteriia</taxon>
        <taxon>Sphingobacteriales</taxon>
        <taxon>Sphingobacteriaceae</taxon>
        <taxon>Pedobacter</taxon>
    </lineage>
</organism>
<evidence type="ECO:0000256" key="3">
    <source>
        <dbReference type="ARBA" id="ARBA00022729"/>
    </source>
</evidence>
<gene>
    <name evidence="8" type="ORF">EZ444_04380</name>
</gene>
<comment type="caution">
    <text evidence="8">The sequence shown here is derived from an EMBL/GenBank/DDBJ whole genome shotgun (WGS) entry which is preliminary data.</text>
</comment>
<dbReference type="Pfam" id="PF07980">
    <property type="entry name" value="SusD_RagB"/>
    <property type="match status" value="1"/>
</dbReference>